<evidence type="ECO:0000256" key="1">
    <source>
        <dbReference type="SAM" id="MobiDB-lite"/>
    </source>
</evidence>
<sequence length="119" mass="13237">MDDRWVHNKTNTAYILRRNLFSTNDECTVVHLFQTEHPAMASLAFTTGRRPTYMDHGATLRHIAKNVVDVSSGLLLVRLPIRRSWIVGCAQLLSLEDPVGGRDSAAHGSSTPRITSKPL</sequence>
<accession>A0ABR1ETC7</accession>
<dbReference type="Proteomes" id="UP001303046">
    <property type="component" value="Unassembled WGS sequence"/>
</dbReference>
<name>A0ABR1ETC7_NECAM</name>
<reference evidence="2 3" key="1">
    <citation type="submission" date="2023-08" db="EMBL/GenBank/DDBJ databases">
        <title>A Necator americanus chromosomal reference genome.</title>
        <authorList>
            <person name="Ilik V."/>
            <person name="Petrzelkova K.J."/>
            <person name="Pardy F."/>
            <person name="Fuh T."/>
            <person name="Niatou-Singa F.S."/>
            <person name="Gouil Q."/>
            <person name="Baker L."/>
            <person name="Ritchie M.E."/>
            <person name="Jex A.R."/>
            <person name="Gazzola D."/>
            <person name="Li H."/>
            <person name="Toshio Fujiwara R."/>
            <person name="Zhan B."/>
            <person name="Aroian R.V."/>
            <person name="Pafco B."/>
            <person name="Schwarz E.M."/>
        </authorList>
    </citation>
    <scope>NUCLEOTIDE SEQUENCE [LARGE SCALE GENOMIC DNA]</scope>
    <source>
        <strain evidence="2 3">Aroian</strain>
        <tissue evidence="2">Whole animal</tissue>
    </source>
</reference>
<dbReference type="EMBL" id="JAVFWL010000006">
    <property type="protein sequence ID" value="KAK6765146.1"/>
    <property type="molecule type" value="Genomic_DNA"/>
</dbReference>
<evidence type="ECO:0000313" key="3">
    <source>
        <dbReference type="Proteomes" id="UP001303046"/>
    </source>
</evidence>
<comment type="caution">
    <text evidence="2">The sequence shown here is derived from an EMBL/GenBank/DDBJ whole genome shotgun (WGS) entry which is preliminary data.</text>
</comment>
<protein>
    <submittedName>
        <fullName evidence="2">Uncharacterized protein</fullName>
    </submittedName>
</protein>
<organism evidence="2 3">
    <name type="scientific">Necator americanus</name>
    <name type="common">Human hookworm</name>
    <dbReference type="NCBI Taxonomy" id="51031"/>
    <lineage>
        <taxon>Eukaryota</taxon>
        <taxon>Metazoa</taxon>
        <taxon>Ecdysozoa</taxon>
        <taxon>Nematoda</taxon>
        <taxon>Chromadorea</taxon>
        <taxon>Rhabditida</taxon>
        <taxon>Rhabditina</taxon>
        <taxon>Rhabditomorpha</taxon>
        <taxon>Strongyloidea</taxon>
        <taxon>Ancylostomatidae</taxon>
        <taxon>Bunostominae</taxon>
        <taxon>Necator</taxon>
    </lineage>
</organism>
<feature type="compositionally biased region" description="Polar residues" evidence="1">
    <location>
        <begin position="107"/>
        <end position="119"/>
    </location>
</feature>
<feature type="region of interest" description="Disordered" evidence="1">
    <location>
        <begin position="100"/>
        <end position="119"/>
    </location>
</feature>
<proteinExistence type="predicted"/>
<evidence type="ECO:0000313" key="2">
    <source>
        <dbReference type="EMBL" id="KAK6765146.1"/>
    </source>
</evidence>
<keyword evidence="3" id="KW-1185">Reference proteome</keyword>
<gene>
    <name evidence="2" type="primary">Necator_chrX.g25352</name>
    <name evidence="2" type="ORF">RB195_025186</name>
</gene>